<comment type="caution">
    <text evidence="2">The sequence shown here is derived from an EMBL/GenBank/DDBJ whole genome shotgun (WGS) entry which is preliminary data.</text>
</comment>
<evidence type="ECO:0000313" key="2">
    <source>
        <dbReference type="EMBL" id="PRW32622.1"/>
    </source>
</evidence>
<evidence type="ECO:0000313" key="3">
    <source>
        <dbReference type="Proteomes" id="UP000239899"/>
    </source>
</evidence>
<accession>A0A2P6TF74</accession>
<dbReference type="InterPro" id="IPR003774">
    <property type="entry name" value="AlgH-like"/>
</dbReference>
<dbReference type="AlphaFoldDB" id="A0A2P6TF74"/>
<protein>
    <submittedName>
        <fullName evidence="2">Uncharacterized protein</fullName>
    </submittedName>
</protein>
<proteinExistence type="predicted"/>
<organism evidence="2 3">
    <name type="scientific">Chlorella sorokiniana</name>
    <name type="common">Freshwater green alga</name>
    <dbReference type="NCBI Taxonomy" id="3076"/>
    <lineage>
        <taxon>Eukaryota</taxon>
        <taxon>Viridiplantae</taxon>
        <taxon>Chlorophyta</taxon>
        <taxon>core chlorophytes</taxon>
        <taxon>Trebouxiophyceae</taxon>
        <taxon>Chlorellales</taxon>
        <taxon>Chlorellaceae</taxon>
        <taxon>Chlorella clade</taxon>
        <taxon>Chlorella</taxon>
    </lineage>
</organism>
<dbReference type="STRING" id="3076.A0A2P6TF74"/>
<dbReference type="PANTHER" id="PTHR31984:SF17">
    <property type="entry name" value="TRANSCRIPTIONAL REGULATOR"/>
    <property type="match status" value="1"/>
</dbReference>
<feature type="compositionally biased region" description="Basic residues" evidence="1">
    <location>
        <begin position="42"/>
        <end position="54"/>
    </location>
</feature>
<dbReference type="OrthoDB" id="272750at2759"/>
<feature type="region of interest" description="Disordered" evidence="1">
    <location>
        <begin position="23"/>
        <end position="82"/>
    </location>
</feature>
<name>A0A2P6TF74_CHLSO</name>
<dbReference type="Pfam" id="PF02622">
    <property type="entry name" value="DUF179"/>
    <property type="match status" value="1"/>
</dbReference>
<gene>
    <name evidence="2" type="ORF">C2E21_8337</name>
</gene>
<dbReference type="Gene3D" id="3.40.1740.10">
    <property type="entry name" value="VC0467-like"/>
    <property type="match status" value="1"/>
</dbReference>
<dbReference type="Proteomes" id="UP000239899">
    <property type="component" value="Unassembled WGS sequence"/>
</dbReference>
<sequence>MRLALRQPCGPAATAQLARALQPPSPCSHCLRAGSWQQARPAARRTIARRRRRPAAGGGGGGDLHQPPPEDEPESSAIPDTLPLATADSDWRAFRAKLVASSKASVAAADEASDAEGASSAAAAGTADAPWAHSLLGPEQGCLLLASPLMFATSQQYFNMAVILIFAHDEKGSAGIILNRPTEYKVGDLGAGAASLQPELSPCTLYLGGDVGQESVHLLHGVRGLQQSAEVIPGVFLGGFEGAKQGLAEGRYKPEQFKVLTRYAGWGPGQLAAECRRGVWLSVSANKHAIFRTTLEGQLVADTTAFGRPDVSELWHYIAQLAGGDLAVLSRELA</sequence>
<dbReference type="PANTHER" id="PTHR31984">
    <property type="entry name" value="TRANSPORTER, PUTATIVE (DUF179)-RELATED"/>
    <property type="match status" value="1"/>
</dbReference>
<dbReference type="SUPFAM" id="SSF143456">
    <property type="entry name" value="VC0467-like"/>
    <property type="match status" value="1"/>
</dbReference>
<reference evidence="2 3" key="1">
    <citation type="journal article" date="2018" name="Plant J.">
        <title>Genome sequences of Chlorella sorokiniana UTEX 1602 and Micractinium conductrix SAG 241.80: implications to maltose excretion by a green alga.</title>
        <authorList>
            <person name="Arriola M.B."/>
            <person name="Velmurugan N."/>
            <person name="Zhang Y."/>
            <person name="Plunkett M.H."/>
            <person name="Hondzo H."/>
            <person name="Barney B.M."/>
        </authorList>
    </citation>
    <scope>NUCLEOTIDE SEQUENCE [LARGE SCALE GENOMIC DNA]</scope>
    <source>
        <strain evidence="3">UTEX 1602</strain>
    </source>
</reference>
<dbReference type="EMBL" id="LHPG02000019">
    <property type="protein sequence ID" value="PRW32622.1"/>
    <property type="molecule type" value="Genomic_DNA"/>
</dbReference>
<evidence type="ECO:0000256" key="1">
    <source>
        <dbReference type="SAM" id="MobiDB-lite"/>
    </source>
</evidence>
<keyword evidence="3" id="KW-1185">Reference proteome</keyword>